<reference evidence="3" key="1">
    <citation type="submission" date="2021-08" db="EMBL/GenBank/DDBJ databases">
        <authorList>
            <person name="Misof B."/>
            <person name="Oliver O."/>
            <person name="Podsiadlowski L."/>
            <person name="Donath A."/>
            <person name="Peters R."/>
            <person name="Mayer C."/>
            <person name="Rust J."/>
            <person name="Gunkel S."/>
            <person name="Lesny P."/>
            <person name="Martin S."/>
            <person name="Oeyen J.P."/>
            <person name="Petersen M."/>
            <person name="Panagiotis P."/>
            <person name="Wilbrandt J."/>
            <person name="Tanja T."/>
        </authorList>
    </citation>
    <scope>NUCLEOTIDE SEQUENCE</scope>
    <source>
        <strain evidence="3">GBR_01_08_01A</strain>
        <tissue evidence="3">Thorax + abdomen</tissue>
    </source>
</reference>
<sequence length="1368" mass="160199">MEGPGISLFQGSEGLQLNTSKQRLEEDEEQEDLKRRNEEINDLLTNAFDDLENDEEDEDDDDDNSSANSSHYQHSAKENERTNMTKQRLPFKTQTSAQLSNDYGAYDHVDNSMNCNHDITKNYRTESDIELSTSEIQKDMSLYGQTATPHKNNKSIEADNLTIDTSYELARLPNSSCPRNLESHGEDGYTFNENYLYNYETPSNHYNNHGKHYANNGYIENYGNNVQCKQIQEFGGGDNVTSEDINHCFKVSPNGKMLDENMIYKTAEYSSKEQLEVLYTVRMKEIKRLTEELQQLQQEKETEKDQFSRKVVLLQAEVERSNISRNQAQHALIDAKAEIMDLQAQMASLKEKNAVLETSNQNMAEELAIAKDSVVDLQQKVNVLERVHALQSSDKVHEKFLKQAQEKHAVEIRNMQTQIDVLTDKLNTKLLSEDISNYDFWASLFVFIIIMCEASYTALEHKLADIRRAHEALILEKGDTMNRLAQVLEKSQAQCRNLMATNSDQHVLQLQTQVKILSQEKEDMQKNIQELQNKLEIAKNETANYDSLATALEEESDSIRQMKLGDFHNRSKSKPCDDITNKLRGELQRCLAGQAVKRKEINRLENTLSQKEKELAKTSALAESCRQETGRYAKRVSELEQELKSLLTDQALKANAQIQKLSSHLNDVKKQYEMLKEEKINLEQKLEEAQAINQETLKKLHQESVNMQEKEAIEEYNKEYLEIHAKAVERVRDEAKLEIVQLSVQLEQTQKELDHVKELYIDVCGSKEQLINEHKEEIRMLKENYADLDARQKDMEKLENEFQIQLKITEKLNKDCEVYKNKIIELQRDLASEKRKKEEYTKKIHQEIERAKEEALNELRNAHPNQQISVLLPDHCSEHLQKISQLEEDNARLEEKCQMAAEDHKRLSEYQVELDDSRLKIAQMEISHESWKKKYNNAITERNELLTRISALDSQLSALNKKLKAEDSNDVKLKITRVQIENEGLKSRCETLLSEKNMFRDKIAQLESELSEAKKIIKSFETKSKDNNDVSIRAKVELEKELSQYKDLVKQLDNQLHDLKDKKEECDNLRQRIEQLEKDVQEKEEKLNKIKELEHIKEERDQLLVKLNSQTTQFEECLKNQRQVSAELNLSPRTLRDETDFQKIREVVVKEVREEMEQKVIQELRAIEEQYREKRKELEERYKVILLELQTRYNEKAQEVETLKDTVLSEKEELKQKDDDVEEERNLMAHVMTTWVEEIKDIKAREESMKDEIQRIREMEESLRIECNDLKEKEKEMKSSIDTLKNKYHAAKRSAINYKEHAERKEKFFLSECKRIEEGYKKAMTQVQQKHDAVISAYEKQVATKVKELECQYRERIEQMAFRSSDCL</sequence>
<gene>
    <name evidence="3" type="ORF">KPH14_002993</name>
</gene>
<dbReference type="PANTHER" id="PTHR10337:SF6">
    <property type="entry name" value="CENTROSOMAL PROTEIN OF 152 KDA"/>
    <property type="match status" value="1"/>
</dbReference>
<feature type="coiled-coil region" evidence="1">
    <location>
        <begin position="279"/>
        <end position="387"/>
    </location>
</feature>
<feature type="coiled-coil region" evidence="1">
    <location>
        <begin position="725"/>
        <end position="1113"/>
    </location>
</feature>
<feature type="coiled-coil region" evidence="1">
    <location>
        <begin position="594"/>
        <end position="699"/>
    </location>
</feature>
<feature type="region of interest" description="Disordered" evidence="2">
    <location>
        <begin position="1"/>
        <end position="91"/>
    </location>
</feature>
<protein>
    <recommendedName>
        <fullName evidence="5">Centrosomal protein of 152 kDa</fullName>
    </recommendedName>
</protein>
<feature type="compositionally biased region" description="Polar residues" evidence="2">
    <location>
        <begin position="9"/>
        <end position="20"/>
    </location>
</feature>
<keyword evidence="4" id="KW-1185">Reference proteome</keyword>
<name>A0AAD9RWL7_9HYME</name>
<proteinExistence type="predicted"/>
<dbReference type="InterPro" id="IPR051235">
    <property type="entry name" value="CEP152/SHC-Transforming"/>
</dbReference>
<accession>A0AAD9RWL7</accession>
<evidence type="ECO:0000256" key="2">
    <source>
        <dbReference type="SAM" id="MobiDB-lite"/>
    </source>
</evidence>
<feature type="coiled-coil region" evidence="1">
    <location>
        <begin position="1153"/>
        <end position="1287"/>
    </location>
</feature>
<comment type="caution">
    <text evidence="3">The sequence shown here is derived from an EMBL/GenBank/DDBJ whole genome shotgun (WGS) entry which is preliminary data.</text>
</comment>
<dbReference type="EMBL" id="JAIFRP010000007">
    <property type="protein sequence ID" value="KAK2587257.1"/>
    <property type="molecule type" value="Genomic_DNA"/>
</dbReference>
<dbReference type="PANTHER" id="PTHR10337">
    <property type="entry name" value="SHC TRANSFORMING PROTEIN"/>
    <property type="match status" value="1"/>
</dbReference>
<reference evidence="3" key="2">
    <citation type="journal article" date="2023" name="Commun. Biol.">
        <title>Intrasexual cuticular hydrocarbon dimorphism in a wasp sheds light on hydrocarbon biosynthesis genes in Hymenoptera.</title>
        <authorList>
            <person name="Moris V.C."/>
            <person name="Podsiadlowski L."/>
            <person name="Martin S."/>
            <person name="Oeyen J.P."/>
            <person name="Donath A."/>
            <person name="Petersen M."/>
            <person name="Wilbrandt J."/>
            <person name="Misof B."/>
            <person name="Liedtke D."/>
            <person name="Thamm M."/>
            <person name="Scheiner R."/>
            <person name="Schmitt T."/>
            <person name="Niehuis O."/>
        </authorList>
    </citation>
    <scope>NUCLEOTIDE SEQUENCE</scope>
    <source>
        <strain evidence="3">GBR_01_08_01A</strain>
    </source>
</reference>
<feature type="coiled-coil region" evidence="1">
    <location>
        <begin position="481"/>
        <end position="555"/>
    </location>
</feature>
<evidence type="ECO:0000313" key="3">
    <source>
        <dbReference type="EMBL" id="KAK2587257.1"/>
    </source>
</evidence>
<evidence type="ECO:0000256" key="1">
    <source>
        <dbReference type="SAM" id="Coils"/>
    </source>
</evidence>
<dbReference type="Proteomes" id="UP001258017">
    <property type="component" value="Unassembled WGS sequence"/>
</dbReference>
<feature type="compositionally biased region" description="Acidic residues" evidence="2">
    <location>
        <begin position="49"/>
        <end position="64"/>
    </location>
</feature>
<dbReference type="GO" id="GO:0007099">
    <property type="term" value="P:centriole replication"/>
    <property type="evidence" value="ECO:0007669"/>
    <property type="project" value="TreeGrafter"/>
</dbReference>
<evidence type="ECO:0000313" key="4">
    <source>
        <dbReference type="Proteomes" id="UP001258017"/>
    </source>
</evidence>
<keyword evidence="1" id="KW-0175">Coiled coil</keyword>
<evidence type="ECO:0008006" key="5">
    <source>
        <dbReference type="Google" id="ProtNLM"/>
    </source>
</evidence>
<organism evidence="3 4">
    <name type="scientific">Odynerus spinipes</name>
    <dbReference type="NCBI Taxonomy" id="1348599"/>
    <lineage>
        <taxon>Eukaryota</taxon>
        <taxon>Metazoa</taxon>
        <taxon>Ecdysozoa</taxon>
        <taxon>Arthropoda</taxon>
        <taxon>Hexapoda</taxon>
        <taxon>Insecta</taxon>
        <taxon>Pterygota</taxon>
        <taxon>Neoptera</taxon>
        <taxon>Endopterygota</taxon>
        <taxon>Hymenoptera</taxon>
        <taxon>Apocrita</taxon>
        <taxon>Aculeata</taxon>
        <taxon>Vespoidea</taxon>
        <taxon>Vespidae</taxon>
        <taxon>Eumeninae</taxon>
        <taxon>Odynerus</taxon>
    </lineage>
</organism>
<dbReference type="GO" id="GO:0005813">
    <property type="term" value="C:centrosome"/>
    <property type="evidence" value="ECO:0007669"/>
    <property type="project" value="TreeGrafter"/>
</dbReference>